<keyword evidence="5 9" id="KW-1133">Transmembrane helix</keyword>
<feature type="transmembrane region" description="Helical" evidence="9">
    <location>
        <begin position="156"/>
        <end position="174"/>
    </location>
</feature>
<keyword evidence="3" id="KW-0813">Transport</keyword>
<accession>A0AAE1K0P8</accession>
<comment type="caution">
    <text evidence="10">The sequence shown here is derived from an EMBL/GenBank/DDBJ whole genome shotgun (WGS) entry which is preliminary data.</text>
</comment>
<organism evidence="10 11">
    <name type="scientific">Acacia crassicarpa</name>
    <name type="common">northern wattle</name>
    <dbReference type="NCBI Taxonomy" id="499986"/>
    <lineage>
        <taxon>Eukaryota</taxon>
        <taxon>Viridiplantae</taxon>
        <taxon>Streptophyta</taxon>
        <taxon>Embryophyta</taxon>
        <taxon>Tracheophyta</taxon>
        <taxon>Spermatophyta</taxon>
        <taxon>Magnoliopsida</taxon>
        <taxon>eudicotyledons</taxon>
        <taxon>Gunneridae</taxon>
        <taxon>Pentapetalae</taxon>
        <taxon>rosids</taxon>
        <taxon>fabids</taxon>
        <taxon>Fabales</taxon>
        <taxon>Fabaceae</taxon>
        <taxon>Caesalpinioideae</taxon>
        <taxon>mimosoid clade</taxon>
        <taxon>Acacieae</taxon>
        <taxon>Acacia</taxon>
    </lineage>
</organism>
<feature type="transmembrane region" description="Helical" evidence="9">
    <location>
        <begin position="46"/>
        <end position="65"/>
    </location>
</feature>
<sequence length="538" mass="59807">MNAKEGSIEITIPTSTKSGKKCESRELCKAWAQNVWNMCKEDKGKAIFGVKVGVAAILVSSLVLFEATYQVLGTNTIWAILTSILVFEYTVGATFNRGFNRALGSLLAGILAVAVAGTALSCGHVAEPIIIGFSIFMIAAVTSFMKTWPWLEQYEYGFRVVLVTYCVIITSGYRMGNPIKAVVNRLYSMVIGGIISVLVNVIVFPIWAGELLHKQLVINFDAVADSLEECVKKYLQEDGRCEHSRFTTAVMDEFPDEPAYTRCRNTLISGSNLETLANSAKWEPPHGRFLHLFYPWSEYENVGAALRYCAYEVMALHSILHSQIQAPYNLRITLGSEIQEVTEQAAELVRELGRDINNMKWCVKSSLIKMLHNSTERLQRSTELHAYILTSTLESKPSTVSKLSHALSMSSSLSSTNVSAVVSGESTELDPQKNSIMQAQNNGGGVSPPAQQKESDHEMMRRQLRRIYSWPSIEVDAFDGDYGTTSDFFPRMRPLESTAALSLTNFTSTLVEFVARLDHLIQAVDKLSKMAKFKHETL</sequence>
<evidence type="ECO:0000256" key="1">
    <source>
        <dbReference type="ARBA" id="ARBA00004141"/>
    </source>
</evidence>
<comment type="similarity">
    <text evidence="2">Belongs to the aromatic acid exporter (TC 2.A.85) family.</text>
</comment>
<gene>
    <name evidence="10" type="ORF">QN277_028339</name>
</gene>
<evidence type="ECO:0000256" key="2">
    <source>
        <dbReference type="ARBA" id="ARBA00007079"/>
    </source>
</evidence>
<dbReference type="Pfam" id="PF11744">
    <property type="entry name" value="ALMT"/>
    <property type="match status" value="1"/>
</dbReference>
<keyword evidence="7 9" id="KW-0472">Membrane</keyword>
<keyword evidence="6" id="KW-0406">Ion transport</keyword>
<evidence type="ECO:0000256" key="8">
    <source>
        <dbReference type="ARBA" id="ARBA00023303"/>
    </source>
</evidence>
<dbReference type="InterPro" id="IPR020966">
    <property type="entry name" value="ALMT"/>
</dbReference>
<evidence type="ECO:0000256" key="9">
    <source>
        <dbReference type="SAM" id="Phobius"/>
    </source>
</evidence>
<reference evidence="10" key="1">
    <citation type="submission" date="2023-10" db="EMBL/GenBank/DDBJ databases">
        <title>Chromosome-level genome of the transformable northern wattle, Acacia crassicarpa.</title>
        <authorList>
            <person name="Massaro I."/>
            <person name="Sinha N.R."/>
            <person name="Poethig S."/>
            <person name="Leichty A.R."/>
        </authorList>
    </citation>
    <scope>NUCLEOTIDE SEQUENCE</scope>
    <source>
        <strain evidence="10">Acra3RX</strain>
        <tissue evidence="10">Leaf</tissue>
    </source>
</reference>
<feature type="transmembrane region" description="Helical" evidence="9">
    <location>
        <begin position="126"/>
        <end position="144"/>
    </location>
</feature>
<comment type="subcellular location">
    <subcellularLocation>
        <location evidence="1">Membrane</location>
        <topology evidence="1">Multi-pass membrane protein</topology>
    </subcellularLocation>
</comment>
<feature type="transmembrane region" description="Helical" evidence="9">
    <location>
        <begin position="77"/>
        <end position="95"/>
    </location>
</feature>
<evidence type="ECO:0000313" key="11">
    <source>
        <dbReference type="Proteomes" id="UP001293593"/>
    </source>
</evidence>
<evidence type="ECO:0000256" key="4">
    <source>
        <dbReference type="ARBA" id="ARBA00022692"/>
    </source>
</evidence>
<dbReference type="GO" id="GO:0015743">
    <property type="term" value="P:malate transport"/>
    <property type="evidence" value="ECO:0007669"/>
    <property type="project" value="InterPro"/>
</dbReference>
<dbReference type="EMBL" id="JAWXYG010000009">
    <property type="protein sequence ID" value="KAK4262834.1"/>
    <property type="molecule type" value="Genomic_DNA"/>
</dbReference>
<evidence type="ECO:0000256" key="5">
    <source>
        <dbReference type="ARBA" id="ARBA00022989"/>
    </source>
</evidence>
<keyword evidence="11" id="KW-1185">Reference proteome</keyword>
<proteinExistence type="inferred from homology"/>
<keyword evidence="4 9" id="KW-0812">Transmembrane</keyword>
<feature type="transmembrane region" description="Helical" evidence="9">
    <location>
        <begin position="186"/>
        <end position="208"/>
    </location>
</feature>
<evidence type="ECO:0000256" key="6">
    <source>
        <dbReference type="ARBA" id="ARBA00023065"/>
    </source>
</evidence>
<evidence type="ECO:0000313" key="10">
    <source>
        <dbReference type="EMBL" id="KAK4262834.1"/>
    </source>
</evidence>
<dbReference type="PANTHER" id="PTHR31086">
    <property type="entry name" value="ALUMINUM-ACTIVATED MALATE TRANSPORTER 10"/>
    <property type="match status" value="1"/>
</dbReference>
<dbReference type="AlphaFoldDB" id="A0AAE1K0P8"/>
<name>A0AAE1K0P8_9FABA</name>
<evidence type="ECO:0000256" key="7">
    <source>
        <dbReference type="ARBA" id="ARBA00023136"/>
    </source>
</evidence>
<feature type="transmembrane region" description="Helical" evidence="9">
    <location>
        <begin position="102"/>
        <end position="120"/>
    </location>
</feature>
<protein>
    <recommendedName>
        <fullName evidence="12">Aluminum-activated malate transporter</fullName>
    </recommendedName>
</protein>
<evidence type="ECO:0000256" key="3">
    <source>
        <dbReference type="ARBA" id="ARBA00022448"/>
    </source>
</evidence>
<evidence type="ECO:0008006" key="12">
    <source>
        <dbReference type="Google" id="ProtNLM"/>
    </source>
</evidence>
<dbReference type="GO" id="GO:0016020">
    <property type="term" value="C:membrane"/>
    <property type="evidence" value="ECO:0007669"/>
    <property type="project" value="UniProtKB-SubCell"/>
</dbReference>
<dbReference type="GO" id="GO:0034220">
    <property type="term" value="P:monoatomic ion transmembrane transport"/>
    <property type="evidence" value="ECO:0007669"/>
    <property type="project" value="UniProtKB-KW"/>
</dbReference>
<dbReference type="Proteomes" id="UP001293593">
    <property type="component" value="Unassembled WGS sequence"/>
</dbReference>
<keyword evidence="8" id="KW-0407">Ion channel</keyword>